<dbReference type="EMBL" id="MU826829">
    <property type="protein sequence ID" value="KAJ7373877.1"/>
    <property type="molecule type" value="Genomic_DNA"/>
</dbReference>
<accession>A0A9W9Z2D9</accession>
<feature type="region of interest" description="Disordered" evidence="1">
    <location>
        <begin position="1"/>
        <end position="53"/>
    </location>
</feature>
<proteinExistence type="predicted"/>
<evidence type="ECO:0000313" key="2">
    <source>
        <dbReference type="EMBL" id="KAJ7373877.1"/>
    </source>
</evidence>
<dbReference type="Proteomes" id="UP001163046">
    <property type="component" value="Unassembled WGS sequence"/>
</dbReference>
<feature type="region of interest" description="Disordered" evidence="1">
    <location>
        <begin position="96"/>
        <end position="116"/>
    </location>
</feature>
<reference evidence="2" key="1">
    <citation type="submission" date="2023-01" db="EMBL/GenBank/DDBJ databases">
        <title>Genome assembly of the deep-sea coral Lophelia pertusa.</title>
        <authorList>
            <person name="Herrera S."/>
            <person name="Cordes E."/>
        </authorList>
    </citation>
    <scope>NUCLEOTIDE SEQUENCE</scope>
    <source>
        <strain evidence="2">USNM1676648</strain>
        <tissue evidence="2">Polyp</tissue>
    </source>
</reference>
<evidence type="ECO:0000313" key="3">
    <source>
        <dbReference type="Proteomes" id="UP001163046"/>
    </source>
</evidence>
<organism evidence="2 3">
    <name type="scientific">Desmophyllum pertusum</name>
    <dbReference type="NCBI Taxonomy" id="174260"/>
    <lineage>
        <taxon>Eukaryota</taxon>
        <taxon>Metazoa</taxon>
        <taxon>Cnidaria</taxon>
        <taxon>Anthozoa</taxon>
        <taxon>Hexacorallia</taxon>
        <taxon>Scleractinia</taxon>
        <taxon>Caryophylliina</taxon>
        <taxon>Caryophylliidae</taxon>
        <taxon>Desmophyllum</taxon>
    </lineage>
</organism>
<keyword evidence="3" id="KW-1185">Reference proteome</keyword>
<comment type="caution">
    <text evidence="2">The sequence shown here is derived from an EMBL/GenBank/DDBJ whole genome shotgun (WGS) entry which is preliminary data.</text>
</comment>
<protein>
    <submittedName>
        <fullName evidence="2">Uncharacterized protein</fullName>
    </submittedName>
</protein>
<sequence>MVKTRENTPFPRTLRSGNGRGKNIGNREEKVPSSDESGLETKPLPAKKRRLRNSEGYNVKLYPINLQATVPLTRSTRASQSQRILNGSPCTVVDREARSRNSQRRGKEIRASSSVVQKGIKKKTEIFVDESDLVRRRSDRKRRKFTKP</sequence>
<evidence type="ECO:0000256" key="1">
    <source>
        <dbReference type="SAM" id="MobiDB-lite"/>
    </source>
</evidence>
<dbReference type="AlphaFoldDB" id="A0A9W9Z2D9"/>
<gene>
    <name evidence="2" type="ORF">OS493_009199</name>
</gene>
<name>A0A9W9Z2D9_9CNID</name>
<feature type="compositionally biased region" description="Basic and acidic residues" evidence="1">
    <location>
        <begin position="96"/>
        <end position="110"/>
    </location>
</feature>